<evidence type="ECO:0000256" key="3">
    <source>
        <dbReference type="PIRNR" id="PIRNR037980"/>
    </source>
</evidence>
<evidence type="ECO:0000256" key="1">
    <source>
        <dbReference type="ARBA" id="ARBA00008609"/>
    </source>
</evidence>
<evidence type="ECO:0000259" key="6">
    <source>
        <dbReference type="Pfam" id="PF07992"/>
    </source>
</evidence>
<dbReference type="PANTHER" id="PTHR43757:SF2">
    <property type="entry name" value="AMINOMETHYLTRANSFERASE, MITOCHONDRIAL"/>
    <property type="match status" value="1"/>
</dbReference>
<dbReference type="SUPFAM" id="SSF101790">
    <property type="entry name" value="Aminomethyltransferase beta-barrel domain"/>
    <property type="match status" value="1"/>
</dbReference>
<feature type="domain" description="SoxA A3" evidence="8">
    <location>
        <begin position="470"/>
        <end position="553"/>
    </location>
</feature>
<dbReference type="Pfam" id="PF08669">
    <property type="entry name" value="GCV_T_C"/>
    <property type="match status" value="1"/>
</dbReference>
<feature type="compositionally biased region" description="Low complexity" evidence="4">
    <location>
        <begin position="424"/>
        <end position="439"/>
    </location>
</feature>
<dbReference type="Gene3D" id="3.50.50.60">
    <property type="entry name" value="FAD/NAD(P)-binding domain"/>
    <property type="match status" value="1"/>
</dbReference>
<comment type="subcellular location">
    <subcellularLocation>
        <location evidence="3">Cytoplasm</location>
    </subcellularLocation>
</comment>
<comment type="cofactor">
    <cofactor evidence="3">
        <name>NAD(+)</name>
        <dbReference type="ChEBI" id="CHEBI:57540"/>
    </cofactor>
    <text evidence="3">Binds 1 NAD(+) per subunit.</text>
</comment>
<evidence type="ECO:0000259" key="5">
    <source>
        <dbReference type="Pfam" id="PF01571"/>
    </source>
</evidence>
<dbReference type="InterPro" id="IPR028896">
    <property type="entry name" value="GcvT/YgfZ/DmdA"/>
</dbReference>
<feature type="domain" description="Aminomethyltransferase C-terminal" evidence="7">
    <location>
        <begin position="861"/>
        <end position="946"/>
    </location>
</feature>
<keyword evidence="3" id="KW-0520">NAD</keyword>
<keyword evidence="10" id="KW-1185">Reference proteome</keyword>
<dbReference type="InterPro" id="IPR006277">
    <property type="entry name" value="Sarcosine_oxidase_asu"/>
</dbReference>
<keyword evidence="3" id="KW-0547">Nucleotide-binding</keyword>
<gene>
    <name evidence="9" type="ORF">ACFPIJ_00560</name>
</gene>
<dbReference type="Pfam" id="PF01571">
    <property type="entry name" value="GCV_T"/>
    <property type="match status" value="1"/>
</dbReference>
<dbReference type="Gene3D" id="3.10.20.440">
    <property type="entry name" value="2Fe-2S iron-sulphur cluster binding domain, sarcosine oxidase, alpha subunit, N-terminal domain"/>
    <property type="match status" value="1"/>
</dbReference>
<dbReference type="InterPro" id="IPR023753">
    <property type="entry name" value="FAD/NAD-binding_dom"/>
</dbReference>
<sequence length="954" mass="100695">MTAGQFRLPVGGRVDRTRAVTLRFDGREYPAHPGDTLASALLANGVRIVARGPYTGRPRGVADLGPAEPHAFVQVDSGPGEPMVRATTLEVYDGLTARSLAGKGELPDTPDPSRYDKTWIHVDVLVVGGGPAGLAAALAAGRTGARVLLADEQPELGGALLAERPSPALDRVPAMAAELAALPEVRVLNRTAVTGSYDHNFLVAVQRRTEHLGGAAPAHVARQRLWHIRARRVILATGAHERPILFAGGDRPGVMLAGAAAGYAWRYGVRTGQRAIVFGAHDRALRDALDLLDLGVELTGVLDARAGAQGPLIEALRGRGVPVWTGHGVTGTHGDAGGVLTAAHVAPIDVHGSPSGPARRIECDLLAVSGGWNPNVHLYSQAGGRTSWSDAVAAFVPGAAVDGHRPVGAANGTFDLAEAIAEGEAAGHQAAGHQAAGHEAPTRPRARPVAPGTGPATLWLVEPGAGREDQVFVDAHRDATLRDLRRAVGAGMSSSEHVKRYTTIGTGADQGRTSGVAGAGVLAATLGRPVGELGTTTHRPPATPISFALLAGRDRGQLLDPVRRTPIHEWHEANGAVFEDVGQWKRPWCYPRPDEDPDAAVLRECRAAREGVAMMDVSTLGKIDLQGPDVGVLLDRIYTNRFSSLAVGHCRYGVMCRPDGMIFDDGVTARLTPDRYHLTTTTGNAAAVLDWLDEWLQTEWPDLRVHATSVTDQWAAVAVVGPRARDVVRVLAPDLDVSAETFPFMTVREATLRTADGGIPARIFRISFTGELSYEINVPAWHGLALWEAVHAAGMPYGITPYGTEAMHVLRAEKGFIIVGQDTDGTVTPADAGQRWAVSTAKHFIGERSFQRADTARAGRKQLVGLLPADPDTVIAEGAQLVAGIPPPIPAAMLGHVTSSYRSAALGRTFALGLLAGGLDRRGETLFAVSDGQTHPVVVVEPVFYDKEGAHRDG</sequence>
<dbReference type="PRINTS" id="PR00411">
    <property type="entry name" value="PNDRDTASEI"/>
</dbReference>
<dbReference type="Pfam" id="PF17806">
    <property type="entry name" value="SO_alpha_A3"/>
    <property type="match status" value="1"/>
</dbReference>
<dbReference type="InterPro" id="IPR041117">
    <property type="entry name" value="SoxA_A3"/>
</dbReference>
<dbReference type="InterPro" id="IPR042204">
    <property type="entry name" value="2Fe-2S-bd_N"/>
</dbReference>
<dbReference type="EMBL" id="JBHSIU010000003">
    <property type="protein sequence ID" value="MFC4996317.1"/>
    <property type="molecule type" value="Genomic_DNA"/>
</dbReference>
<comment type="catalytic activity">
    <reaction evidence="3">
        <text>sarcosine + (6S)-5,6,7,8-tetrahydrofolate + O2 = (6R)-5,10-methylene-5,6,7,8-tetrahydrofolate + glycine + H2O2</text>
        <dbReference type="Rhea" id="RHEA:70455"/>
        <dbReference type="ChEBI" id="CHEBI:15379"/>
        <dbReference type="ChEBI" id="CHEBI:15636"/>
        <dbReference type="ChEBI" id="CHEBI:16240"/>
        <dbReference type="ChEBI" id="CHEBI:57305"/>
        <dbReference type="ChEBI" id="CHEBI:57433"/>
        <dbReference type="ChEBI" id="CHEBI:57453"/>
        <dbReference type="EC" id="1.5.3.24"/>
    </reaction>
</comment>
<dbReference type="SUPFAM" id="SSF103025">
    <property type="entry name" value="Folate-binding domain"/>
    <property type="match status" value="1"/>
</dbReference>
<comment type="similarity">
    <text evidence="1 3">Belongs to the GcvT family.</text>
</comment>
<evidence type="ECO:0000259" key="7">
    <source>
        <dbReference type="Pfam" id="PF08669"/>
    </source>
</evidence>
<evidence type="ECO:0000313" key="9">
    <source>
        <dbReference type="EMBL" id="MFC4996317.1"/>
    </source>
</evidence>
<feature type="domain" description="FAD/NAD(P)-binding" evidence="6">
    <location>
        <begin position="123"/>
        <end position="384"/>
    </location>
</feature>
<keyword evidence="3" id="KW-0963">Cytoplasm</keyword>
<evidence type="ECO:0000256" key="2">
    <source>
        <dbReference type="ARBA" id="ARBA00023002"/>
    </source>
</evidence>
<evidence type="ECO:0000259" key="8">
    <source>
        <dbReference type="Pfam" id="PF17806"/>
    </source>
</evidence>
<reference evidence="10" key="1">
    <citation type="journal article" date="2019" name="Int. J. Syst. Evol. Microbiol.">
        <title>The Global Catalogue of Microorganisms (GCM) 10K type strain sequencing project: providing services to taxonomists for standard genome sequencing and annotation.</title>
        <authorList>
            <consortium name="The Broad Institute Genomics Platform"/>
            <consortium name="The Broad Institute Genome Sequencing Center for Infectious Disease"/>
            <person name="Wu L."/>
            <person name="Ma J."/>
        </authorList>
    </citation>
    <scope>NUCLEOTIDE SEQUENCE [LARGE SCALE GENOMIC DNA]</scope>
    <source>
        <strain evidence="10">CGMCC 4.7152</strain>
    </source>
</reference>
<dbReference type="SUPFAM" id="SSF51905">
    <property type="entry name" value="FAD/NAD(P)-binding domain"/>
    <property type="match status" value="1"/>
</dbReference>
<dbReference type="InterPro" id="IPR027266">
    <property type="entry name" value="TrmE/GcvT-like"/>
</dbReference>
<feature type="domain" description="GCVT N-terminal" evidence="5">
    <location>
        <begin position="567"/>
        <end position="842"/>
    </location>
</feature>
<dbReference type="Pfam" id="PF07992">
    <property type="entry name" value="Pyr_redox_2"/>
    <property type="match status" value="1"/>
</dbReference>
<dbReference type="Gene3D" id="3.30.1360.120">
    <property type="entry name" value="Probable tRNA modification gtpase trme, domain 1"/>
    <property type="match status" value="1"/>
</dbReference>
<dbReference type="InterPro" id="IPR029043">
    <property type="entry name" value="GcvT/YgfZ_C"/>
</dbReference>
<dbReference type="InterPro" id="IPR013977">
    <property type="entry name" value="GcvT_C"/>
</dbReference>
<protein>
    <recommendedName>
        <fullName evidence="3">Sarcosine oxidase subunit alpha</fullName>
        <ecNumber evidence="3">1.5.3.24</ecNumber>
    </recommendedName>
</protein>
<dbReference type="RefSeq" id="WP_380112519.1">
    <property type="nucleotide sequence ID" value="NZ_JBHSIU010000003.1"/>
</dbReference>
<dbReference type="PRINTS" id="PR00368">
    <property type="entry name" value="FADPNR"/>
</dbReference>
<name>A0ABV9VK25_9ACTN</name>
<accession>A0ABV9VK25</accession>
<organism evidence="9 10">
    <name type="scientific">Dactylosporangium cerinum</name>
    <dbReference type="NCBI Taxonomy" id="1434730"/>
    <lineage>
        <taxon>Bacteria</taxon>
        <taxon>Bacillati</taxon>
        <taxon>Actinomycetota</taxon>
        <taxon>Actinomycetes</taxon>
        <taxon>Micromonosporales</taxon>
        <taxon>Micromonosporaceae</taxon>
        <taxon>Dactylosporangium</taxon>
    </lineage>
</organism>
<evidence type="ECO:0000256" key="4">
    <source>
        <dbReference type="SAM" id="MobiDB-lite"/>
    </source>
</evidence>
<dbReference type="PIRSF" id="PIRSF037980">
    <property type="entry name" value="SoxA"/>
    <property type="match status" value="1"/>
</dbReference>
<dbReference type="InterPro" id="IPR041854">
    <property type="entry name" value="BFD-like_2Fe2S-bd_dom_sf"/>
</dbReference>
<dbReference type="Proteomes" id="UP001595912">
    <property type="component" value="Unassembled WGS sequence"/>
</dbReference>
<evidence type="ECO:0000313" key="10">
    <source>
        <dbReference type="Proteomes" id="UP001595912"/>
    </source>
</evidence>
<dbReference type="InterPro" id="IPR006222">
    <property type="entry name" value="GCVT_N"/>
</dbReference>
<dbReference type="PANTHER" id="PTHR43757">
    <property type="entry name" value="AMINOMETHYLTRANSFERASE"/>
    <property type="match status" value="1"/>
</dbReference>
<keyword evidence="2 3" id="KW-0560">Oxidoreductase</keyword>
<dbReference type="InterPro" id="IPR036188">
    <property type="entry name" value="FAD/NAD-bd_sf"/>
</dbReference>
<comment type="caution">
    <text evidence="9">The sequence shown here is derived from an EMBL/GenBank/DDBJ whole genome shotgun (WGS) entry which is preliminary data.</text>
</comment>
<proteinExistence type="inferred from homology"/>
<dbReference type="EC" id="1.5.3.24" evidence="3"/>
<dbReference type="Pfam" id="PF13510">
    <property type="entry name" value="Fer2_4"/>
    <property type="match status" value="1"/>
</dbReference>
<feature type="region of interest" description="Disordered" evidence="4">
    <location>
        <begin position="424"/>
        <end position="452"/>
    </location>
</feature>
<dbReference type="Gene3D" id="1.10.10.1100">
    <property type="entry name" value="BFD-like [2Fe-2S]-binding domain"/>
    <property type="match status" value="1"/>
</dbReference>